<dbReference type="eggNOG" id="COG0515">
    <property type="taxonomic scope" value="Bacteria"/>
</dbReference>
<dbReference type="AlphaFoldDB" id="I3YMH9"/>
<evidence type="ECO:0000313" key="1">
    <source>
        <dbReference type="EMBL" id="AFL78197.1"/>
    </source>
</evidence>
<dbReference type="STRING" id="679935.Alfi_1877"/>
<dbReference type="RefSeq" id="WP_014775597.1">
    <property type="nucleotide sequence ID" value="NC_018011.1"/>
</dbReference>
<accession>I3YMH9</accession>
<name>I3YMH9_ALIFI</name>
<sequence>MATINFRIEAPITKYETRLSVVENRLVSLIKDFIRDAGQIQGLSVGMSHVEFANGAYFTNVSIKNEWYESARGLKKLARKYDPNYDKRAHQAFPAMYATDLSSLGEEIVRHFQKSCDQLIVEQYAYAPIIKNEIGSLHTKLEKDVSIRNINEGSSLFFVCREIDGKEKVGIVDRYGRTRIPLKYDDLKEIINGYYLAKVAGKFGVVTLSNKVIVPLKCFKLHVYPLQFSGKLLHNNYLLVAGKETSDGIRYGAVNLKEEVKIPFEFESLEVQYNRDRRFVRYGFMVAQKDGKYGMIDKEGSVIIPFEYDHLGQKGYSRQYYEFGDGYLGAVKDNKFGVVDVNNNVVIPFDRSKDTLLDMVYPDVYFLRRPTDKTPEQRIADLAELEKGLIKQDWECYKKGCLSGSYMREQLDKLRILYCNIDDRDAGKANELWDKYSRNGLFRIPDLFEDSNGNLWRTRGYMTEIAHLEKPSADNAVGVFLSPRKRMQRIEKELRDIENQEIMGVHYGEFPPERVDAEISAKLLENDRRIEELHDSYREIRANYRKYRARGSEQQDRGGLSKTLQVVEGQIHVKRSKAEHVHNDNANILAK</sequence>
<dbReference type="EMBL" id="CP003274">
    <property type="protein sequence ID" value="AFL78197.1"/>
    <property type="molecule type" value="Genomic_DNA"/>
</dbReference>
<dbReference type="HOGENOM" id="CLU_461295_0_0_10"/>
<reference evidence="2" key="1">
    <citation type="journal article" date="2013" name="Stand. Genomic Sci.">
        <title>Complete genome sequence of the bile-resistant pigment-producing anaerobe Alistipes finegoldii type strain (AHN2437(T)).</title>
        <authorList>
            <person name="Mavromatis K."/>
            <person name="Stackebrandt E."/>
            <person name="Munk C."/>
            <person name="Lapidus A."/>
            <person name="Nolan M."/>
            <person name="Lucas S."/>
            <person name="Hammon N."/>
            <person name="Deshpande S."/>
            <person name="Cheng J.F."/>
            <person name="Tapia R."/>
            <person name="Goodwin L.A."/>
            <person name="Pitluck S."/>
            <person name="Liolios K."/>
            <person name="Pagani I."/>
            <person name="Ivanova N."/>
            <person name="Mikhailova N."/>
            <person name="Huntemann M."/>
            <person name="Pati A."/>
            <person name="Chen A."/>
            <person name="Palaniappan K."/>
            <person name="Land M."/>
            <person name="Hauser L."/>
            <person name="Rohde M."/>
            <person name="Gronow S."/>
            <person name="Goker M."/>
            <person name="Detter J.C."/>
            <person name="Bristow J."/>
            <person name="Eisen J.A."/>
            <person name="Markowitz V."/>
            <person name="Hugenholtz P."/>
            <person name="Kyrpides N.C."/>
            <person name="Klenk H.P."/>
            <person name="Woyke T."/>
        </authorList>
    </citation>
    <scope>NUCLEOTIDE SEQUENCE</scope>
    <source>
        <strain evidence="2">DSM 17242 / JCM 16770 / AHN 2437 / CCUG 46020 / CIP 107999</strain>
    </source>
</reference>
<dbReference type="PANTHER" id="PTHR37841">
    <property type="entry name" value="GLR2918 PROTEIN"/>
    <property type="match status" value="1"/>
</dbReference>
<dbReference type="PANTHER" id="PTHR37841:SF1">
    <property type="entry name" value="DUF3298 DOMAIN-CONTAINING PROTEIN"/>
    <property type="match status" value="1"/>
</dbReference>
<evidence type="ECO:0008006" key="3">
    <source>
        <dbReference type="Google" id="ProtNLM"/>
    </source>
</evidence>
<gene>
    <name evidence="1" type="ordered locus">Alfi_1877</name>
</gene>
<dbReference type="PATRIC" id="fig|679935.3.peg.1825"/>
<dbReference type="Proteomes" id="UP000006052">
    <property type="component" value="Chromosome"/>
</dbReference>
<evidence type="ECO:0000313" key="2">
    <source>
        <dbReference type="Proteomes" id="UP000006052"/>
    </source>
</evidence>
<proteinExistence type="predicted"/>
<dbReference type="Pfam" id="PF14903">
    <property type="entry name" value="WG_beta_rep"/>
    <property type="match status" value="2"/>
</dbReference>
<dbReference type="KEGG" id="afd:Alfi_1877"/>
<dbReference type="InterPro" id="IPR032774">
    <property type="entry name" value="WG_beta_rep"/>
</dbReference>
<protein>
    <recommendedName>
        <fullName evidence="3">WG repeat-containing protein</fullName>
    </recommendedName>
</protein>
<organism evidence="1 2">
    <name type="scientific">Alistipes finegoldii (strain DSM 17242 / JCM 16770 / CCUG 46020 / CIP 107999 / KCTC 15236 / AHN 2437)</name>
    <dbReference type="NCBI Taxonomy" id="679935"/>
    <lineage>
        <taxon>Bacteria</taxon>
        <taxon>Pseudomonadati</taxon>
        <taxon>Bacteroidota</taxon>
        <taxon>Bacteroidia</taxon>
        <taxon>Bacteroidales</taxon>
        <taxon>Rikenellaceae</taxon>
        <taxon>Alistipes</taxon>
    </lineage>
</organism>